<evidence type="ECO:0000259" key="5">
    <source>
        <dbReference type="Pfam" id="PF00389"/>
    </source>
</evidence>
<name>A0A4Q9KNC0_PROTD</name>
<evidence type="ECO:0000256" key="2">
    <source>
        <dbReference type="ARBA" id="ARBA00023002"/>
    </source>
</evidence>
<keyword evidence="2 4" id="KW-0560">Oxidoreductase</keyword>
<dbReference type="PANTHER" id="PTHR43761:SF1">
    <property type="entry name" value="D-ISOMER SPECIFIC 2-HYDROXYACID DEHYDROGENASE CATALYTIC DOMAIN-CONTAINING PROTEIN-RELATED"/>
    <property type="match status" value="1"/>
</dbReference>
<comment type="similarity">
    <text evidence="1 4">Belongs to the D-isomer specific 2-hydroxyacid dehydrogenase family.</text>
</comment>
<comment type="caution">
    <text evidence="7">The sequence shown here is derived from an EMBL/GenBank/DDBJ whole genome shotgun (WGS) entry which is preliminary data.</text>
</comment>
<dbReference type="GO" id="GO:0051287">
    <property type="term" value="F:NAD binding"/>
    <property type="evidence" value="ECO:0007669"/>
    <property type="project" value="InterPro"/>
</dbReference>
<dbReference type="EMBL" id="SDMR01000002">
    <property type="protein sequence ID" value="TBT95775.1"/>
    <property type="molecule type" value="Genomic_DNA"/>
</dbReference>
<feature type="domain" description="D-isomer specific 2-hydroxyacid dehydrogenase catalytic" evidence="5">
    <location>
        <begin position="35"/>
        <end position="271"/>
    </location>
</feature>
<evidence type="ECO:0008006" key="9">
    <source>
        <dbReference type="Google" id="ProtNLM"/>
    </source>
</evidence>
<dbReference type="GO" id="GO:0016616">
    <property type="term" value="F:oxidoreductase activity, acting on the CH-OH group of donors, NAD or NADP as acceptor"/>
    <property type="evidence" value="ECO:0007669"/>
    <property type="project" value="InterPro"/>
</dbReference>
<dbReference type="Pfam" id="PF00389">
    <property type="entry name" value="2-Hacid_dh"/>
    <property type="match status" value="1"/>
</dbReference>
<dbReference type="InterPro" id="IPR006140">
    <property type="entry name" value="D-isomer_DH_NAD-bd"/>
</dbReference>
<evidence type="ECO:0000256" key="1">
    <source>
        <dbReference type="ARBA" id="ARBA00005854"/>
    </source>
</evidence>
<proteinExistence type="inferred from homology"/>
<dbReference type="InterPro" id="IPR006139">
    <property type="entry name" value="D-isomer_2_OHA_DH_cat_dom"/>
</dbReference>
<dbReference type="Proteomes" id="UP000291933">
    <property type="component" value="Unassembled WGS sequence"/>
</dbReference>
<reference evidence="7 8" key="1">
    <citation type="submission" date="2019-01" db="EMBL/GenBank/DDBJ databases">
        <title>Lactibacter flavus gen. nov., sp. nov., a novel bacterium of the family Propionibacteriaceae isolated from raw milk and dairy products.</title>
        <authorList>
            <person name="Huptas C."/>
            <person name="Wenning M."/>
            <person name="Breitenwieser F."/>
            <person name="Doll E."/>
            <person name="Von Neubeck M."/>
            <person name="Busse H.-J."/>
            <person name="Scherer S."/>
        </authorList>
    </citation>
    <scope>NUCLEOTIDE SEQUENCE [LARGE SCALE GENOMIC DNA]</scope>
    <source>
        <strain evidence="8">DSM 22130 / JCM 15804 / WR061</strain>
    </source>
</reference>
<feature type="domain" description="D-isomer specific 2-hydroxyacid dehydrogenase NAD-binding" evidence="6">
    <location>
        <begin position="110"/>
        <end position="221"/>
    </location>
</feature>
<dbReference type="SUPFAM" id="SSF52283">
    <property type="entry name" value="Formate/glycerate dehydrogenase catalytic domain-like"/>
    <property type="match status" value="1"/>
</dbReference>
<dbReference type="RefSeq" id="WP_131170890.1">
    <property type="nucleotide sequence ID" value="NZ_FXTL01000002.1"/>
</dbReference>
<accession>A0A4Q9KNC0</accession>
<evidence type="ECO:0000256" key="4">
    <source>
        <dbReference type="RuleBase" id="RU003719"/>
    </source>
</evidence>
<keyword evidence="3" id="KW-0520">NAD</keyword>
<evidence type="ECO:0000256" key="3">
    <source>
        <dbReference type="ARBA" id="ARBA00023027"/>
    </source>
</evidence>
<organism evidence="7 8">
    <name type="scientific">Propioniciclava tarda</name>
    <dbReference type="NCBI Taxonomy" id="433330"/>
    <lineage>
        <taxon>Bacteria</taxon>
        <taxon>Bacillati</taxon>
        <taxon>Actinomycetota</taxon>
        <taxon>Actinomycetes</taxon>
        <taxon>Propionibacteriales</taxon>
        <taxon>Propionibacteriaceae</taxon>
        <taxon>Propioniciclava</taxon>
    </lineage>
</organism>
<evidence type="ECO:0000313" key="7">
    <source>
        <dbReference type="EMBL" id="TBT95775.1"/>
    </source>
</evidence>
<keyword evidence="8" id="KW-1185">Reference proteome</keyword>
<dbReference type="Gene3D" id="3.40.50.720">
    <property type="entry name" value="NAD(P)-binding Rossmann-like Domain"/>
    <property type="match status" value="2"/>
</dbReference>
<dbReference type="OrthoDB" id="117809at2"/>
<dbReference type="InterPro" id="IPR050418">
    <property type="entry name" value="D-iso_2-hydroxyacid_DH_PdxB"/>
</dbReference>
<protein>
    <recommendedName>
        <fullName evidence="9">Dihydrofolate reductase</fullName>
    </recommendedName>
</protein>
<dbReference type="PANTHER" id="PTHR43761">
    <property type="entry name" value="D-ISOMER SPECIFIC 2-HYDROXYACID DEHYDROGENASE FAMILY PROTEIN (AFU_ORTHOLOGUE AFUA_1G13630)"/>
    <property type="match status" value="1"/>
</dbReference>
<gene>
    <name evidence="7" type="ORF">ET996_01990</name>
</gene>
<sequence length="279" mass="29575">MLRIGTLGEPALLPDALAALRDLADAGTLDAIDPEVLLISTTATLDRPALASLPSLRHVLVCGTSLGRIDLGALAERGISVDNVTHYGDHPAAEVTFMQLAALARGFGVHQWRPEPRELAGKRCTIIGLGDLGRSMAHLALAYGMDLSYISRQSKPELDAAGAVRGTRTELLPRAEIVILTGPTDTEMLSRADFDLLADGAILVQASGGQAFDDQGFRDWLSRPGNFAIFDLGAGEETYAAYAGLERVIFPRVVAGHSLETKQRLGAAVVSIVRALVSV</sequence>
<evidence type="ECO:0000313" key="8">
    <source>
        <dbReference type="Proteomes" id="UP000291933"/>
    </source>
</evidence>
<dbReference type="AlphaFoldDB" id="A0A4Q9KNC0"/>
<dbReference type="Pfam" id="PF02826">
    <property type="entry name" value="2-Hacid_dh_C"/>
    <property type="match status" value="1"/>
</dbReference>
<dbReference type="InterPro" id="IPR036291">
    <property type="entry name" value="NAD(P)-bd_dom_sf"/>
</dbReference>
<dbReference type="SUPFAM" id="SSF51735">
    <property type="entry name" value="NAD(P)-binding Rossmann-fold domains"/>
    <property type="match status" value="1"/>
</dbReference>
<evidence type="ECO:0000259" key="6">
    <source>
        <dbReference type="Pfam" id="PF02826"/>
    </source>
</evidence>